<dbReference type="NCBIfam" id="TIGR02199">
    <property type="entry name" value="rfaE_dom_II"/>
    <property type="match status" value="1"/>
</dbReference>
<dbReference type="PROSITE" id="PS00583">
    <property type="entry name" value="PFKB_KINASES_1"/>
    <property type="match status" value="1"/>
</dbReference>
<sequence>MLTIPPFDQARVLVVGDVMLDRYWYGDTGRISPEAPVPVVRIGDEERRLGGAANVALNLARVGAVTRLIGVIGDDEPGAAVRGLLAGAGVEPLLLESGSHPTVSKLRVMSRSQQLIRLDFEKSFALDGAFERDALMQRYEQALAGTDVVVCSDYGKGTLADVQALIAAARRRGIPVLVDPKGRDWQRYAGASLITPNLTEFEAVAGAAGDDDDALVERAERLRVDLAVDGLLVTRSEKGMSLFSAAGHLHLPAQAREVFDVTGAGDTVIALLAAGIGAGLEVGDAAAIANLGAGIVVAKLGTATASIAELERAAHAMQGGAVGLVDEDSLVALLADARAHGQRVVMTNGCFDLLHPGHIAYLEAARALGDCLVVAVNDDASVRRLKGPARPLNDLGHRMQVLRGLAAVDWVVPFSEDTPERLICRLEPDVLVKGGDYRPDEVAGGECVRAAGGEVRILDFVEGYSTTAIIERMNASGPAEAD</sequence>
<feature type="region of interest" description="Ribokinase" evidence="16">
    <location>
        <begin position="1"/>
        <end position="321"/>
    </location>
</feature>
<dbReference type="EMBL" id="AYKH01000005">
    <property type="protein sequence ID" value="ROO29210.1"/>
    <property type="molecule type" value="Genomic_DNA"/>
</dbReference>
<dbReference type="SUPFAM" id="SSF52374">
    <property type="entry name" value="Nucleotidylyl transferase"/>
    <property type="match status" value="1"/>
</dbReference>
<feature type="active site" evidence="16">
    <location>
        <position position="266"/>
    </location>
</feature>
<dbReference type="GO" id="GO:0033785">
    <property type="term" value="F:heptose 7-phosphate kinase activity"/>
    <property type="evidence" value="ECO:0007669"/>
    <property type="project" value="UniProtKB-UniRule"/>
</dbReference>
<evidence type="ECO:0000256" key="3">
    <source>
        <dbReference type="ARBA" id="ARBA00004713"/>
    </source>
</evidence>
<dbReference type="PANTHER" id="PTHR46969:SF1">
    <property type="entry name" value="BIFUNCTIONAL PROTEIN HLDE"/>
    <property type="match status" value="1"/>
</dbReference>
<dbReference type="PANTHER" id="PTHR46969">
    <property type="entry name" value="BIFUNCTIONAL PROTEIN HLDE"/>
    <property type="match status" value="1"/>
</dbReference>
<evidence type="ECO:0000256" key="15">
    <source>
        <dbReference type="ARBA" id="ARBA00061122"/>
    </source>
</evidence>
<evidence type="ECO:0000256" key="5">
    <source>
        <dbReference type="ARBA" id="ARBA00022679"/>
    </source>
</evidence>
<dbReference type="GO" id="GO:0097171">
    <property type="term" value="P:ADP-L-glycero-beta-D-manno-heptose biosynthetic process"/>
    <property type="evidence" value="ECO:0007669"/>
    <property type="project" value="UniProtKB-UniPathway"/>
</dbReference>
<evidence type="ECO:0000259" key="17">
    <source>
        <dbReference type="Pfam" id="PF00294"/>
    </source>
</evidence>
<keyword evidence="8 16" id="KW-0418">Kinase</keyword>
<keyword evidence="7 16" id="KW-0547">Nucleotide-binding</keyword>
<organism evidence="19 20">
    <name type="scientific">Salinisphaera orenii MK-B5</name>
    <dbReference type="NCBI Taxonomy" id="856730"/>
    <lineage>
        <taxon>Bacteria</taxon>
        <taxon>Pseudomonadati</taxon>
        <taxon>Pseudomonadota</taxon>
        <taxon>Gammaproteobacteria</taxon>
        <taxon>Salinisphaerales</taxon>
        <taxon>Salinisphaeraceae</taxon>
        <taxon>Salinisphaera</taxon>
    </lineage>
</organism>
<comment type="catalytic activity">
    <reaction evidence="12 16">
        <text>D-glycero-beta-D-manno-heptose 1-phosphate + ATP + H(+) = ADP-D-glycero-beta-D-manno-heptose + diphosphate</text>
        <dbReference type="Rhea" id="RHEA:27465"/>
        <dbReference type="ChEBI" id="CHEBI:15378"/>
        <dbReference type="ChEBI" id="CHEBI:30616"/>
        <dbReference type="ChEBI" id="CHEBI:33019"/>
        <dbReference type="ChEBI" id="CHEBI:59967"/>
        <dbReference type="ChEBI" id="CHEBI:61593"/>
        <dbReference type="EC" id="2.7.7.70"/>
    </reaction>
</comment>
<comment type="function">
    <text evidence="1 16">Catalyzes the phosphorylation of D-glycero-D-manno-heptose 7-phosphate at the C-1 position to selectively form D-glycero-beta-D-manno-heptose-1,7-bisphosphate.</text>
</comment>
<dbReference type="InterPro" id="IPR011914">
    <property type="entry name" value="RfaE_dom_II"/>
</dbReference>
<evidence type="ECO:0000256" key="13">
    <source>
        <dbReference type="ARBA" id="ARBA00052873"/>
    </source>
</evidence>
<dbReference type="Proteomes" id="UP000283993">
    <property type="component" value="Unassembled WGS sequence"/>
</dbReference>
<feature type="domain" description="Cytidyltransferase-like" evidence="18">
    <location>
        <begin position="346"/>
        <end position="471"/>
    </location>
</feature>
<evidence type="ECO:0000256" key="2">
    <source>
        <dbReference type="ARBA" id="ARBA00003753"/>
    </source>
</evidence>
<dbReference type="GO" id="GO:0009244">
    <property type="term" value="P:lipopolysaccharide core region biosynthetic process"/>
    <property type="evidence" value="ECO:0007669"/>
    <property type="project" value="UniProtKB-UniPathway"/>
</dbReference>
<feature type="domain" description="Carbohydrate kinase PfkB" evidence="17">
    <location>
        <begin position="10"/>
        <end position="305"/>
    </location>
</feature>
<protein>
    <recommendedName>
        <fullName evidence="16">Bifunctional protein HldE</fullName>
    </recommendedName>
    <domain>
        <recommendedName>
            <fullName evidence="16">D-beta-D-heptose 7-phosphate kinase</fullName>
            <ecNumber evidence="16">2.7.1.167</ecNumber>
        </recommendedName>
        <alternativeName>
            <fullName evidence="16">D-beta-D-heptose 7-phosphotransferase</fullName>
        </alternativeName>
        <alternativeName>
            <fullName evidence="16">D-glycero-beta-D-manno-heptose-7-phosphate kinase</fullName>
        </alternativeName>
    </domain>
    <domain>
        <recommendedName>
            <fullName evidence="16">D-beta-D-heptose 1-phosphate adenylyltransferase</fullName>
            <ecNumber evidence="16">2.7.7.70</ecNumber>
        </recommendedName>
        <alternativeName>
            <fullName evidence="16">D-glycero-beta-D-manno-heptose 1-phosphate adenylyltransferase</fullName>
        </alternativeName>
    </domain>
</protein>
<dbReference type="InterPro" id="IPR023030">
    <property type="entry name" value="Bifunc_HldE"/>
</dbReference>
<evidence type="ECO:0000256" key="16">
    <source>
        <dbReference type="HAMAP-Rule" id="MF_01603"/>
    </source>
</evidence>
<dbReference type="EC" id="2.7.7.70" evidence="16"/>
<dbReference type="GO" id="GO:0033786">
    <property type="term" value="F:heptose-1-phosphate adenylyltransferase activity"/>
    <property type="evidence" value="ECO:0007669"/>
    <property type="project" value="UniProtKB-UniRule"/>
</dbReference>
<comment type="catalytic activity">
    <reaction evidence="13 16">
        <text>D-glycero-beta-D-manno-heptose 7-phosphate + ATP = D-glycero-beta-D-manno-heptose 1,7-bisphosphate + ADP + H(+)</text>
        <dbReference type="Rhea" id="RHEA:27473"/>
        <dbReference type="ChEBI" id="CHEBI:15378"/>
        <dbReference type="ChEBI" id="CHEBI:30616"/>
        <dbReference type="ChEBI" id="CHEBI:60204"/>
        <dbReference type="ChEBI" id="CHEBI:60208"/>
        <dbReference type="ChEBI" id="CHEBI:456216"/>
        <dbReference type="EC" id="2.7.1.167"/>
    </reaction>
</comment>
<reference evidence="19 20" key="1">
    <citation type="submission" date="2013-10" db="EMBL/GenBank/DDBJ databases">
        <title>Salinisphaera orenii MK-B5 Genome Sequencing.</title>
        <authorList>
            <person name="Lai Q."/>
            <person name="Li C."/>
            <person name="Shao Z."/>
        </authorList>
    </citation>
    <scope>NUCLEOTIDE SEQUENCE [LARGE SCALE GENOMIC DNA]</scope>
    <source>
        <strain evidence="19 20">MK-B5</strain>
    </source>
</reference>
<comment type="similarity">
    <text evidence="14 16">In the N-terminal section; belongs to the carbohydrate kinase PfkB family.</text>
</comment>
<dbReference type="Gene3D" id="3.40.50.620">
    <property type="entry name" value="HUPs"/>
    <property type="match status" value="1"/>
</dbReference>
<keyword evidence="10 16" id="KW-0511">Multifunctional enzyme</keyword>
<proteinExistence type="inferred from homology"/>
<keyword evidence="5 16" id="KW-0808">Transferase</keyword>
<evidence type="ECO:0000256" key="12">
    <source>
        <dbReference type="ARBA" id="ARBA00047428"/>
    </source>
</evidence>
<dbReference type="NCBIfam" id="TIGR00125">
    <property type="entry name" value="cyt_tran_rel"/>
    <property type="match status" value="1"/>
</dbReference>
<evidence type="ECO:0000256" key="6">
    <source>
        <dbReference type="ARBA" id="ARBA00022695"/>
    </source>
</evidence>
<dbReference type="InterPro" id="IPR014729">
    <property type="entry name" value="Rossmann-like_a/b/a_fold"/>
</dbReference>
<dbReference type="FunFam" id="3.40.1190.20:FF:000002">
    <property type="entry name" value="Bifunctional protein HldE"/>
    <property type="match status" value="1"/>
</dbReference>
<comment type="pathway">
    <text evidence="16">Nucleotide-sugar biosynthesis; ADP-L-glycero-beta-D-manno-heptose biosynthesis; ADP-L-glycero-beta-D-manno-heptose from D-glycero-beta-D-manno-heptose 7-phosphate: step 3/4.</text>
</comment>
<dbReference type="InterPro" id="IPR002173">
    <property type="entry name" value="Carboh/pur_kinase_PfkB_CS"/>
</dbReference>
<comment type="similarity">
    <text evidence="15 16">In the C-terminal section; belongs to the cytidylyltransferase family.</text>
</comment>
<dbReference type="GO" id="GO:0005829">
    <property type="term" value="C:cytosol"/>
    <property type="evidence" value="ECO:0007669"/>
    <property type="project" value="TreeGrafter"/>
</dbReference>
<dbReference type="Pfam" id="PF01467">
    <property type="entry name" value="CTP_transf_like"/>
    <property type="match status" value="1"/>
</dbReference>
<evidence type="ECO:0000256" key="7">
    <source>
        <dbReference type="ARBA" id="ARBA00022741"/>
    </source>
</evidence>
<dbReference type="SUPFAM" id="SSF53613">
    <property type="entry name" value="Ribokinase-like"/>
    <property type="match status" value="1"/>
</dbReference>
<comment type="function">
    <text evidence="2 16">Catalyzes the ADP transfer from ATP to D-glycero-beta-D-manno-heptose 1-phosphate, yielding ADP-D-glycero-beta-D-manno-heptose.</text>
</comment>
<dbReference type="NCBIfam" id="NF008454">
    <property type="entry name" value="PRK11316.1"/>
    <property type="match status" value="1"/>
</dbReference>
<dbReference type="Pfam" id="PF00294">
    <property type="entry name" value="PfkB"/>
    <property type="match status" value="1"/>
</dbReference>
<dbReference type="CDD" id="cd01172">
    <property type="entry name" value="RfaE_like"/>
    <property type="match status" value="1"/>
</dbReference>
<dbReference type="UniPathway" id="UPA00356">
    <property type="reaction ID" value="UER00437"/>
</dbReference>
<dbReference type="NCBIfam" id="TIGR02198">
    <property type="entry name" value="rfaE_dom_I"/>
    <property type="match status" value="1"/>
</dbReference>
<dbReference type="UniPathway" id="UPA00958"/>
<dbReference type="EC" id="2.7.1.167" evidence="16"/>
<name>A0A423PUC0_9GAMM</name>
<dbReference type="RefSeq" id="WP_123630313.1">
    <property type="nucleotide sequence ID" value="NZ_AYKH01000005.1"/>
</dbReference>
<evidence type="ECO:0000256" key="11">
    <source>
        <dbReference type="ARBA" id="ARBA00023277"/>
    </source>
</evidence>
<keyword evidence="20" id="KW-1185">Reference proteome</keyword>
<evidence type="ECO:0000256" key="4">
    <source>
        <dbReference type="ARBA" id="ARBA00011738"/>
    </source>
</evidence>
<dbReference type="InterPro" id="IPR011611">
    <property type="entry name" value="PfkB_dom"/>
</dbReference>
<dbReference type="Gene3D" id="3.40.1190.20">
    <property type="match status" value="1"/>
</dbReference>
<comment type="subunit">
    <text evidence="4 16">Homodimer.</text>
</comment>
<dbReference type="GO" id="GO:0016773">
    <property type="term" value="F:phosphotransferase activity, alcohol group as acceptor"/>
    <property type="evidence" value="ECO:0007669"/>
    <property type="project" value="InterPro"/>
</dbReference>
<evidence type="ECO:0000313" key="20">
    <source>
        <dbReference type="Proteomes" id="UP000283993"/>
    </source>
</evidence>
<comment type="pathway">
    <text evidence="3">Bacterial outer membrane biogenesis; LPS core biosynthesis.</text>
</comment>
<evidence type="ECO:0000313" key="19">
    <source>
        <dbReference type="EMBL" id="ROO29210.1"/>
    </source>
</evidence>
<feature type="region of interest" description="Cytidylyltransferase" evidence="16">
    <location>
        <begin position="346"/>
        <end position="482"/>
    </location>
</feature>
<evidence type="ECO:0000256" key="10">
    <source>
        <dbReference type="ARBA" id="ARBA00023268"/>
    </source>
</evidence>
<evidence type="ECO:0000256" key="9">
    <source>
        <dbReference type="ARBA" id="ARBA00022840"/>
    </source>
</evidence>
<dbReference type="InterPro" id="IPR004821">
    <property type="entry name" value="Cyt_trans-like"/>
</dbReference>
<comment type="pathway">
    <text evidence="16">Nucleotide-sugar biosynthesis; ADP-L-glycero-beta-D-manno-heptose biosynthesis; ADP-L-glycero-beta-D-manno-heptose from D-glycero-beta-D-manno-heptose 7-phosphate: step 1/4.</text>
</comment>
<dbReference type="GO" id="GO:0005524">
    <property type="term" value="F:ATP binding"/>
    <property type="evidence" value="ECO:0007669"/>
    <property type="project" value="UniProtKB-UniRule"/>
</dbReference>
<dbReference type="AlphaFoldDB" id="A0A423PUC0"/>
<evidence type="ECO:0000256" key="1">
    <source>
        <dbReference type="ARBA" id="ARBA00002319"/>
    </source>
</evidence>
<keyword evidence="11 16" id="KW-0119">Carbohydrate metabolism</keyword>
<dbReference type="HAMAP" id="MF_01603">
    <property type="entry name" value="HldE"/>
    <property type="match status" value="1"/>
</dbReference>
<dbReference type="InterPro" id="IPR011913">
    <property type="entry name" value="RfaE_dom_I"/>
</dbReference>
<keyword evidence="9 16" id="KW-0067">ATP-binding</keyword>
<dbReference type="FunFam" id="3.40.50.620:FF:000028">
    <property type="entry name" value="Bifunctional protein HldE"/>
    <property type="match status" value="1"/>
</dbReference>
<evidence type="ECO:0000256" key="8">
    <source>
        <dbReference type="ARBA" id="ARBA00022777"/>
    </source>
</evidence>
<comment type="caution">
    <text evidence="19">The sequence shown here is derived from an EMBL/GenBank/DDBJ whole genome shotgun (WGS) entry which is preliminary data.</text>
</comment>
<gene>
    <name evidence="16" type="primary">hldE</name>
    <name evidence="19" type="ORF">SAOR_03900</name>
</gene>
<accession>A0A423PUC0</accession>
<evidence type="ECO:0000259" key="18">
    <source>
        <dbReference type="Pfam" id="PF01467"/>
    </source>
</evidence>
<feature type="binding site" evidence="16">
    <location>
        <begin position="197"/>
        <end position="200"/>
    </location>
    <ligand>
        <name>ATP</name>
        <dbReference type="ChEBI" id="CHEBI:30616"/>
    </ligand>
</feature>
<dbReference type="InterPro" id="IPR029056">
    <property type="entry name" value="Ribokinase-like"/>
</dbReference>
<keyword evidence="6 16" id="KW-0548">Nucleotidyltransferase</keyword>
<evidence type="ECO:0000256" key="14">
    <source>
        <dbReference type="ARBA" id="ARBA00060955"/>
    </source>
</evidence>